<dbReference type="InterPro" id="IPR005094">
    <property type="entry name" value="Endonuclease_MobA/VirD2"/>
</dbReference>
<proteinExistence type="predicted"/>
<keyword evidence="4" id="KW-1185">Reference proteome</keyword>
<feature type="coiled-coil region" evidence="1">
    <location>
        <begin position="434"/>
        <end position="461"/>
    </location>
</feature>
<dbReference type="Proteomes" id="UP000245124">
    <property type="component" value="Unassembled WGS sequence"/>
</dbReference>
<dbReference type="AlphaFoldDB" id="A0A2R5G6Q2"/>
<protein>
    <submittedName>
        <fullName evidence="3">Relaxase/mobilization nuclease family protein</fullName>
    </submittedName>
</protein>
<feature type="domain" description="MobA/VirD2-like nuclease" evidence="2">
    <location>
        <begin position="102"/>
        <end position="179"/>
    </location>
</feature>
<dbReference type="Pfam" id="PF03432">
    <property type="entry name" value="Relaxase"/>
    <property type="match status" value="2"/>
</dbReference>
<keyword evidence="1" id="KW-0175">Coiled coil</keyword>
<reference evidence="3 4" key="1">
    <citation type="submission" date="2017-06" db="EMBL/GenBank/DDBJ databases">
        <title>Genome sequencing of cyanobaciteial culture collection at National Institute for Environmental Studies (NIES).</title>
        <authorList>
            <person name="Hirose Y."/>
            <person name="Shimura Y."/>
            <person name="Fujisawa T."/>
            <person name="Nakamura Y."/>
            <person name="Kawachi M."/>
        </authorList>
    </citation>
    <scope>NUCLEOTIDE SEQUENCE [LARGE SCALE GENOMIC DNA]</scope>
    <source>
        <strain evidence="3 4">NIES-4072</strain>
    </source>
</reference>
<evidence type="ECO:0000259" key="2">
    <source>
        <dbReference type="Pfam" id="PF03432"/>
    </source>
</evidence>
<name>A0A2R5G6Q2_NOSCO</name>
<evidence type="ECO:0000256" key="1">
    <source>
        <dbReference type="SAM" id="Coils"/>
    </source>
</evidence>
<dbReference type="RefSeq" id="WP_109013566.1">
    <property type="nucleotide sequence ID" value="NZ_BDUD01000010.1"/>
</dbReference>
<comment type="caution">
    <text evidence="3">The sequence shown here is derived from an EMBL/GenBank/DDBJ whole genome shotgun (WGS) entry which is preliminary data.</text>
</comment>
<feature type="domain" description="MobA/VirD2-like nuclease" evidence="2">
    <location>
        <begin position="17"/>
        <end position="84"/>
    </location>
</feature>
<dbReference type="EMBL" id="BDUD01000010">
    <property type="protein sequence ID" value="GBG23721.1"/>
    <property type="molecule type" value="Genomic_DNA"/>
</dbReference>
<gene>
    <name evidence="3" type="ORF">NIES4072_74330</name>
</gene>
<feature type="coiled-coil region" evidence="1">
    <location>
        <begin position="495"/>
        <end position="522"/>
    </location>
</feature>
<evidence type="ECO:0000313" key="4">
    <source>
        <dbReference type="Proteomes" id="UP000245124"/>
    </source>
</evidence>
<dbReference type="OrthoDB" id="423968at2"/>
<evidence type="ECO:0000313" key="3">
    <source>
        <dbReference type="EMBL" id="GBG23721.1"/>
    </source>
</evidence>
<sequence length="879" mass="99532">MITKVKANKSFRGTTKYVLEKEKAKIIGGNMYGRSTNELVEQFTLSAHLNPQLKDPCYHLMLSVPKNDRTLNDDELANLSQRHLASVIVLSRLQGDEAQVKQPEKRIADTKLKELVDDFIETELPAYDFFIARHSDKEHDHTHIVASRVNNLDGKSIRTWNNYAHSEHSARLLEREFQLTPVQSSWESKQKAMTRNQLERVGSLGLPGEEIMRRAIEQVAADKPTMPQLIEQLWREHQVKAIVSYYGHGGVRGIKFGIDIGSVNEDGSPRLLWKQGGNLNKYKYSFTKLQTELGINYDSLRDDSEIKRLNNFLEFVDNNQVNQQIISTTLPKEAQAIAETKHQIDPAKSDAEQRASSELINTISNFIEQSAVDNALVETLPQLAEQLSQYNQQLSAGRTAFDELSSAITQELQSHTEKKAILSISDYIEQSTVESALTEAVLELTQQLSQYKEELVTAKTTFNDLDAVLATELQSYTEKRAISSISDYIEQSTVESALTEAVLELTQQLSQYKEELVTAKATFNDLDAVLATELKSYLEKKAILSISDYIEQSTVESALTEAVLELTQRLSQYKEQLSAGRTTFDDLELVINTELQSHIEKKAILSISDYVEQSTVESALTETVLELTQQLSQNQQQLSAGRTIFDDLEAAIVYLEQLHRSQKTVDAIALNQTPTITTDKPKLKEELSAELYEYYSADLQNLLVTDRDKKVAIRALKDDKAALDVEEILQASPAGWTQDEARELVLIASNQLATQKSEPEQSLTKKQRIESEFLAMAVPIAVKLINWQLRESGSNSLRFKRATLEKQDKELVFTHDERGEIFRVAVNRNQSGELEYSPIYIGSVEREDIQLWQKAERVLQQIISEALRQERRQTKGISL</sequence>
<organism evidence="3 4">
    <name type="scientific">Nostoc commune NIES-4072</name>
    <dbReference type="NCBI Taxonomy" id="2005467"/>
    <lineage>
        <taxon>Bacteria</taxon>
        <taxon>Bacillati</taxon>
        <taxon>Cyanobacteriota</taxon>
        <taxon>Cyanophyceae</taxon>
        <taxon>Nostocales</taxon>
        <taxon>Nostocaceae</taxon>
        <taxon>Nostoc</taxon>
    </lineage>
</organism>
<accession>A0A2R5G6Q2</accession>